<sequence>MGTIMRGDQTLRLIQLYYNNYPEIARNTQDADGRRLRSQIWQGIAEELNAAYDTNFSVEQYKKKIQNVQCTSRQKIQTGKRNLGVAEFEYLRLFEQERLTCNGFNMDAYDSLTRSSSTDLSSNVKVEQMLEQFGITLETSHNLENACEQGSNSDSDSNTTTTAPSTLPENPPRSPQTNILDPRHLIFALGQLTKECKMNPVNPIQNSSHGKVESPEKEERDTIKRTAVPDETEVNRIMAVKKRKLNGLFNIEDKWKKEIVEVNKAPSINQQQILDGQHRLIDQIHAFVIQQSQHNHLNLLSQKVEKLCTVLGNINETLTSLSAHSTVKNIQNVSRPQEIAQSDM</sequence>
<dbReference type="InterPro" id="IPR028002">
    <property type="entry name" value="Myb_DNA-bind_5"/>
</dbReference>
<feature type="region of interest" description="Disordered" evidence="4">
    <location>
        <begin position="146"/>
        <end position="179"/>
    </location>
</feature>
<feature type="domain" description="Myb/SANT-like DNA-binding" evidence="5">
    <location>
        <begin position="10"/>
        <end position="77"/>
    </location>
</feature>
<evidence type="ECO:0000256" key="2">
    <source>
        <dbReference type="ARBA" id="ARBA00016807"/>
    </source>
</evidence>
<feature type="compositionally biased region" description="Basic and acidic residues" evidence="4">
    <location>
        <begin position="210"/>
        <end position="222"/>
    </location>
</feature>
<dbReference type="Proteomes" id="UP000095284">
    <property type="component" value="Unplaced"/>
</dbReference>
<evidence type="ECO:0000256" key="3">
    <source>
        <dbReference type="ARBA" id="ARBA00025466"/>
    </source>
</evidence>
<evidence type="ECO:0000256" key="1">
    <source>
        <dbReference type="ARBA" id="ARBA00011764"/>
    </source>
</evidence>
<evidence type="ECO:0000313" key="6">
    <source>
        <dbReference type="Proteomes" id="UP000095284"/>
    </source>
</evidence>
<protein>
    <recommendedName>
        <fullName evidence="2">Regulatory protein zeste</fullName>
    </recommendedName>
</protein>
<evidence type="ECO:0000259" key="5">
    <source>
        <dbReference type="Pfam" id="PF13873"/>
    </source>
</evidence>
<organism evidence="6 7">
    <name type="scientific">Bursaphelenchus xylophilus</name>
    <name type="common">Pinewood nematode worm</name>
    <name type="synonym">Aphelenchoides xylophilus</name>
    <dbReference type="NCBI Taxonomy" id="6326"/>
    <lineage>
        <taxon>Eukaryota</taxon>
        <taxon>Metazoa</taxon>
        <taxon>Ecdysozoa</taxon>
        <taxon>Nematoda</taxon>
        <taxon>Chromadorea</taxon>
        <taxon>Rhabditida</taxon>
        <taxon>Tylenchina</taxon>
        <taxon>Tylenchomorpha</taxon>
        <taxon>Aphelenchoidea</taxon>
        <taxon>Aphelenchoididae</taxon>
        <taxon>Bursaphelenchus</taxon>
    </lineage>
</organism>
<name>A0A1I7RRL8_BURXY</name>
<comment type="function">
    <text evidence="3">Involved in transvection phenomena (= synapsis-dependent gene expression), where the synaptic pairing of chromosomes carrying genes with which zeste interacts influences the expression of these genes. Zeste binds to DNA and stimulates transcription from a nearby promoter.</text>
</comment>
<reference evidence="7" key="1">
    <citation type="submission" date="2016-11" db="UniProtKB">
        <authorList>
            <consortium name="WormBaseParasite"/>
        </authorList>
    </citation>
    <scope>IDENTIFICATION</scope>
</reference>
<dbReference type="WBParaSite" id="BXY_0336500.1">
    <property type="protein sequence ID" value="BXY_0336500.1"/>
    <property type="gene ID" value="BXY_0336500"/>
</dbReference>
<comment type="subunit">
    <text evidence="1">Self-associates forming complexes of several hundred monomers.</text>
</comment>
<dbReference type="AlphaFoldDB" id="A0A1I7RRL8"/>
<feature type="region of interest" description="Disordered" evidence="4">
    <location>
        <begin position="200"/>
        <end position="222"/>
    </location>
</feature>
<accession>A0A1I7RRL8</accession>
<feature type="compositionally biased region" description="Low complexity" evidence="4">
    <location>
        <begin position="151"/>
        <end position="162"/>
    </location>
</feature>
<evidence type="ECO:0000313" key="7">
    <source>
        <dbReference type="WBParaSite" id="BXY_0336500.1"/>
    </source>
</evidence>
<evidence type="ECO:0000256" key="4">
    <source>
        <dbReference type="SAM" id="MobiDB-lite"/>
    </source>
</evidence>
<dbReference type="Pfam" id="PF13873">
    <property type="entry name" value="Myb_DNA-bind_5"/>
    <property type="match status" value="1"/>
</dbReference>
<proteinExistence type="predicted"/>